<dbReference type="GO" id="GO:0008381">
    <property type="term" value="F:mechanosensitive monoatomic ion channel activity"/>
    <property type="evidence" value="ECO:0007669"/>
    <property type="project" value="InterPro"/>
</dbReference>
<feature type="transmembrane region" description="Helical" evidence="1">
    <location>
        <begin position="159"/>
        <end position="180"/>
    </location>
</feature>
<reference evidence="3 4" key="1">
    <citation type="submission" date="2019-10" db="EMBL/GenBank/DDBJ databases">
        <authorList>
            <person name="Karimi E."/>
        </authorList>
    </citation>
    <scope>NUCLEOTIDE SEQUENCE [LARGE SCALE GENOMIC DNA]</scope>
    <source>
        <strain evidence="3">Maribacter sp. 151</strain>
    </source>
</reference>
<dbReference type="Proteomes" id="UP000430202">
    <property type="component" value="Unassembled WGS sequence"/>
</dbReference>
<feature type="transmembrane region" description="Helical" evidence="1">
    <location>
        <begin position="186"/>
        <end position="209"/>
    </location>
</feature>
<organism evidence="3 4">
    <name type="scientific">Maribacter litoralis</name>
    <dbReference type="NCBI Taxonomy" id="2059726"/>
    <lineage>
        <taxon>Bacteria</taxon>
        <taxon>Pseudomonadati</taxon>
        <taxon>Bacteroidota</taxon>
        <taxon>Flavobacteriia</taxon>
        <taxon>Flavobacteriales</taxon>
        <taxon>Flavobacteriaceae</taxon>
        <taxon>Maribacter</taxon>
    </lineage>
</organism>
<dbReference type="EMBL" id="CABWLR010000001">
    <property type="protein sequence ID" value="VXB11899.1"/>
    <property type="molecule type" value="Genomic_DNA"/>
</dbReference>
<sequence>METVDKWKDLTFESLSNIFKDIAAALPGIFGAFIVIVFGWIIIKITTLVLRKIFKIIKLSSISEKINEAKLFGDADIKIDLSKVIVTFVKVLLWLVFIIVASDIMGLTIISTEIANLLRYLPILLSAMVIFMLGLFLAKTIKEAIIKVFDSIGLSGGKLLGNVLFYLIIIFVSITALNQAGIDTQIITNNFTIVLGAFLLAISLALGLGSREIVGDLLRTFYSRKIYEVGDKVKIGDLQGTVIGIDNIAMVLKTKTGKVVIPIKKVVEKTVEVEEQPEPKPKE</sequence>
<evidence type="ECO:0000313" key="4">
    <source>
        <dbReference type="Proteomes" id="UP000430202"/>
    </source>
</evidence>
<feature type="transmembrane region" description="Helical" evidence="1">
    <location>
        <begin position="117"/>
        <end position="138"/>
    </location>
</feature>
<feature type="domain" description="Mechanosensitive ion channel MscS" evidence="2">
    <location>
        <begin position="224"/>
        <end position="271"/>
    </location>
</feature>
<protein>
    <submittedName>
        <fullName evidence="3">Mechanosensitive ion channel</fullName>
    </submittedName>
</protein>
<dbReference type="PANTHER" id="PTHR30221">
    <property type="entry name" value="SMALL-CONDUCTANCE MECHANOSENSITIVE CHANNEL"/>
    <property type="match status" value="1"/>
</dbReference>
<name>A0A653N385_9FLAO</name>
<dbReference type="Pfam" id="PF05552">
    <property type="entry name" value="MS_channel_1st_1"/>
    <property type="match status" value="2"/>
</dbReference>
<dbReference type="Gene3D" id="1.10.287.1260">
    <property type="match status" value="1"/>
</dbReference>
<dbReference type="Pfam" id="PF00924">
    <property type="entry name" value="MS_channel_2nd"/>
    <property type="match status" value="1"/>
</dbReference>
<evidence type="ECO:0000313" key="3">
    <source>
        <dbReference type="EMBL" id="VXB11899.1"/>
    </source>
</evidence>
<keyword evidence="1" id="KW-0472">Membrane</keyword>
<evidence type="ECO:0000256" key="1">
    <source>
        <dbReference type="SAM" id="Phobius"/>
    </source>
</evidence>
<dbReference type="AlphaFoldDB" id="A0A653N385"/>
<dbReference type="GO" id="GO:0016020">
    <property type="term" value="C:membrane"/>
    <property type="evidence" value="ECO:0007669"/>
    <property type="project" value="InterPro"/>
</dbReference>
<dbReference type="PANTHER" id="PTHR30221:SF1">
    <property type="entry name" value="SMALL-CONDUCTANCE MECHANOSENSITIVE CHANNEL"/>
    <property type="match status" value="1"/>
</dbReference>
<feature type="transmembrane region" description="Helical" evidence="1">
    <location>
        <begin position="91"/>
        <end position="111"/>
    </location>
</feature>
<gene>
    <name evidence="3" type="ORF">MARI151_10562</name>
</gene>
<evidence type="ECO:0000259" key="2">
    <source>
        <dbReference type="Pfam" id="PF00924"/>
    </source>
</evidence>
<feature type="transmembrane region" description="Helical" evidence="1">
    <location>
        <begin position="22"/>
        <end position="43"/>
    </location>
</feature>
<keyword evidence="4" id="KW-1185">Reference proteome</keyword>
<keyword evidence="1" id="KW-1133">Transmembrane helix</keyword>
<accession>A0A653N385</accession>
<dbReference type="InterPro" id="IPR006685">
    <property type="entry name" value="MscS_channel_2nd"/>
</dbReference>
<dbReference type="InterPro" id="IPR008910">
    <property type="entry name" value="MSC_TM_helix"/>
</dbReference>
<dbReference type="InterPro" id="IPR045275">
    <property type="entry name" value="MscS_archaea/bacteria_type"/>
</dbReference>
<proteinExistence type="predicted"/>
<dbReference type="RefSeq" id="WP_159301836.1">
    <property type="nucleotide sequence ID" value="NZ_JBNPYH010000014.1"/>
</dbReference>
<keyword evidence="1" id="KW-0812">Transmembrane</keyword>